<gene>
    <name evidence="4" type="ORF">GGQ88_000490</name>
</gene>
<protein>
    <submittedName>
        <fullName evidence="4">Lipoprotein NlpD</fullName>
    </submittedName>
</protein>
<dbReference type="InterPro" id="IPR018392">
    <property type="entry name" value="LysM"/>
</dbReference>
<dbReference type="PANTHER" id="PTHR21666">
    <property type="entry name" value="PEPTIDASE-RELATED"/>
    <property type="match status" value="1"/>
</dbReference>
<evidence type="ECO:0000313" key="5">
    <source>
        <dbReference type="Proteomes" id="UP000562395"/>
    </source>
</evidence>
<name>A0A7W6EUT0_9SPHN</name>
<dbReference type="InterPro" id="IPR050570">
    <property type="entry name" value="Cell_wall_metabolism_enzyme"/>
</dbReference>
<feature type="domain" description="LysM" evidence="3">
    <location>
        <begin position="29"/>
        <end position="73"/>
    </location>
</feature>
<dbReference type="Pfam" id="PF01476">
    <property type="entry name" value="LysM"/>
    <property type="match status" value="1"/>
</dbReference>
<dbReference type="PROSITE" id="PS51782">
    <property type="entry name" value="LYSM"/>
    <property type="match status" value="1"/>
</dbReference>
<dbReference type="Gene3D" id="2.70.70.10">
    <property type="entry name" value="Glucose Permease (Domain IIA)"/>
    <property type="match status" value="1"/>
</dbReference>
<accession>A0A7W6EUT0</accession>
<feature type="signal peptide" evidence="2">
    <location>
        <begin position="1"/>
        <end position="18"/>
    </location>
</feature>
<sequence>MQRLAAALILLAAAPVAAQQGTRAPIVAWEYTVQPGDTFAQIAQRWGVDMTSLGAANGIPSPYVIRIGQVLRRPASGSVPLARPTTAPTPRTSPAPTPKPSASPPAKALPRPAPPPRPAPSPRPPIGLRESDAPRMAWPTEGAVIVRFGEKVSGIPSNGIDLAALYGTKVRAAAAGTVLYAGREPERFGQLILIDHGRGFVTAYAYLGTMTVKEGDKVTAGERIALVGKSGEALRPSVHFELRRNNVPRDPELYLPNRF</sequence>
<dbReference type="PANTHER" id="PTHR21666:SF270">
    <property type="entry name" value="MUREIN HYDROLASE ACTIVATOR ENVC"/>
    <property type="match status" value="1"/>
</dbReference>
<keyword evidence="4" id="KW-0449">Lipoprotein</keyword>
<dbReference type="CDD" id="cd00118">
    <property type="entry name" value="LysM"/>
    <property type="match status" value="1"/>
</dbReference>
<evidence type="ECO:0000259" key="3">
    <source>
        <dbReference type="PROSITE" id="PS51782"/>
    </source>
</evidence>
<dbReference type="Gene3D" id="3.10.350.10">
    <property type="entry name" value="LysM domain"/>
    <property type="match status" value="1"/>
</dbReference>
<feature type="compositionally biased region" description="Low complexity" evidence="1">
    <location>
        <begin position="80"/>
        <end position="90"/>
    </location>
</feature>
<feature type="region of interest" description="Disordered" evidence="1">
    <location>
        <begin position="75"/>
        <end position="134"/>
    </location>
</feature>
<dbReference type="GO" id="GO:0004222">
    <property type="term" value="F:metalloendopeptidase activity"/>
    <property type="evidence" value="ECO:0007669"/>
    <property type="project" value="TreeGrafter"/>
</dbReference>
<evidence type="ECO:0000313" key="4">
    <source>
        <dbReference type="EMBL" id="MBB3859250.1"/>
    </source>
</evidence>
<proteinExistence type="predicted"/>
<dbReference type="CDD" id="cd12797">
    <property type="entry name" value="M23_peptidase"/>
    <property type="match status" value="1"/>
</dbReference>
<organism evidence="4 5">
    <name type="scientific">Novosphingobium hassiacum</name>
    <dbReference type="NCBI Taxonomy" id="173676"/>
    <lineage>
        <taxon>Bacteria</taxon>
        <taxon>Pseudomonadati</taxon>
        <taxon>Pseudomonadota</taxon>
        <taxon>Alphaproteobacteria</taxon>
        <taxon>Sphingomonadales</taxon>
        <taxon>Sphingomonadaceae</taxon>
        <taxon>Novosphingobium</taxon>
    </lineage>
</organism>
<feature type="compositionally biased region" description="Pro residues" evidence="1">
    <location>
        <begin position="111"/>
        <end position="125"/>
    </location>
</feature>
<keyword evidence="5" id="KW-1185">Reference proteome</keyword>
<dbReference type="InterPro" id="IPR011055">
    <property type="entry name" value="Dup_hybrid_motif"/>
</dbReference>
<feature type="chain" id="PRO_5031464151" evidence="2">
    <location>
        <begin position="19"/>
        <end position="259"/>
    </location>
</feature>
<dbReference type="Pfam" id="PF01551">
    <property type="entry name" value="Peptidase_M23"/>
    <property type="match status" value="1"/>
</dbReference>
<evidence type="ECO:0000256" key="1">
    <source>
        <dbReference type="SAM" id="MobiDB-lite"/>
    </source>
</evidence>
<dbReference type="Proteomes" id="UP000562395">
    <property type="component" value="Unassembled WGS sequence"/>
</dbReference>
<comment type="caution">
    <text evidence="4">The sequence shown here is derived from an EMBL/GenBank/DDBJ whole genome shotgun (WGS) entry which is preliminary data.</text>
</comment>
<feature type="compositionally biased region" description="Pro residues" evidence="1">
    <location>
        <begin position="91"/>
        <end position="103"/>
    </location>
</feature>
<reference evidence="4 5" key="1">
    <citation type="submission" date="2020-08" db="EMBL/GenBank/DDBJ databases">
        <title>Genomic Encyclopedia of Type Strains, Phase IV (KMG-IV): sequencing the most valuable type-strain genomes for metagenomic binning, comparative biology and taxonomic classification.</title>
        <authorList>
            <person name="Goeker M."/>
        </authorList>
    </citation>
    <scope>NUCLEOTIDE SEQUENCE [LARGE SCALE GENOMIC DNA]</scope>
    <source>
        <strain evidence="4 5">DSM 14552</strain>
    </source>
</reference>
<dbReference type="SUPFAM" id="SSF51261">
    <property type="entry name" value="Duplicated hybrid motif"/>
    <property type="match status" value="1"/>
</dbReference>
<dbReference type="InterPro" id="IPR016047">
    <property type="entry name" value="M23ase_b-sheet_dom"/>
</dbReference>
<dbReference type="AlphaFoldDB" id="A0A7W6EUT0"/>
<dbReference type="InterPro" id="IPR036779">
    <property type="entry name" value="LysM_dom_sf"/>
</dbReference>
<dbReference type="SMART" id="SM00257">
    <property type="entry name" value="LysM"/>
    <property type="match status" value="1"/>
</dbReference>
<keyword evidence="2" id="KW-0732">Signal</keyword>
<evidence type="ECO:0000256" key="2">
    <source>
        <dbReference type="SAM" id="SignalP"/>
    </source>
</evidence>
<dbReference type="RefSeq" id="WP_183611438.1">
    <property type="nucleotide sequence ID" value="NZ_JACICY010000001.1"/>
</dbReference>
<dbReference type="EMBL" id="JACICY010000001">
    <property type="protein sequence ID" value="MBB3859250.1"/>
    <property type="molecule type" value="Genomic_DNA"/>
</dbReference>